<reference evidence="4" key="1">
    <citation type="submission" date="2016-06" db="UniProtKB">
        <authorList>
            <consortium name="WormBaseParasite"/>
        </authorList>
    </citation>
    <scope>IDENTIFICATION</scope>
</reference>
<organism evidence="4">
    <name type="scientific">Schistosoma curassoni</name>
    <dbReference type="NCBI Taxonomy" id="6186"/>
    <lineage>
        <taxon>Eukaryota</taxon>
        <taxon>Metazoa</taxon>
        <taxon>Spiralia</taxon>
        <taxon>Lophotrochozoa</taxon>
        <taxon>Platyhelminthes</taxon>
        <taxon>Trematoda</taxon>
        <taxon>Digenea</taxon>
        <taxon>Strigeidida</taxon>
        <taxon>Schistosomatoidea</taxon>
        <taxon>Schistosomatidae</taxon>
        <taxon>Schistosoma</taxon>
    </lineage>
</organism>
<proteinExistence type="predicted"/>
<protein>
    <submittedName>
        <fullName evidence="4">EB domain-containing protein</fullName>
    </submittedName>
</protein>
<accession>A0A183JXK9</accession>
<keyword evidence="3" id="KW-1185">Reference proteome</keyword>
<evidence type="ECO:0000256" key="1">
    <source>
        <dbReference type="SAM" id="Coils"/>
    </source>
</evidence>
<dbReference type="AlphaFoldDB" id="A0A183JXK9"/>
<keyword evidence="1" id="KW-0175">Coiled coil</keyword>
<dbReference type="EMBL" id="UZAK01032350">
    <property type="protein sequence ID" value="VDP26301.1"/>
    <property type="molecule type" value="Genomic_DNA"/>
</dbReference>
<evidence type="ECO:0000313" key="4">
    <source>
        <dbReference type="WBParaSite" id="SCUD_0000745601-mRNA-1"/>
    </source>
</evidence>
<evidence type="ECO:0000313" key="2">
    <source>
        <dbReference type="EMBL" id="VDP26301.1"/>
    </source>
</evidence>
<dbReference type="Proteomes" id="UP000279833">
    <property type="component" value="Unassembled WGS sequence"/>
</dbReference>
<name>A0A183JXK9_9TREM</name>
<reference evidence="2 3" key="2">
    <citation type="submission" date="2018-11" db="EMBL/GenBank/DDBJ databases">
        <authorList>
            <consortium name="Pathogen Informatics"/>
        </authorList>
    </citation>
    <scope>NUCLEOTIDE SEQUENCE [LARGE SCALE GENOMIC DNA]</scope>
    <source>
        <strain evidence="2">Dakar</strain>
        <strain evidence="3">Dakar, Senegal</strain>
    </source>
</reference>
<evidence type="ECO:0000313" key="3">
    <source>
        <dbReference type="Proteomes" id="UP000279833"/>
    </source>
</evidence>
<feature type="coiled-coil region" evidence="1">
    <location>
        <begin position="5"/>
        <end position="32"/>
    </location>
</feature>
<dbReference type="WBParaSite" id="SCUD_0000745601-mRNA-1">
    <property type="protein sequence ID" value="SCUD_0000745601-mRNA-1"/>
    <property type="gene ID" value="SCUD_0000745601"/>
</dbReference>
<gene>
    <name evidence="2" type="ORF">SCUD_LOCUS7456</name>
</gene>
<sequence length="230" mass="26901">MNNVIHCAQERLNDLQNQVLQYHEMNVKLTKQLTFVKICQQEILCKLGEGPKNDVCESQVHPAEESRIERNTCHGFHCYPPSIFAYSACEFRQCQGNSHGCTYVNKRLINCSPKHQWEDSSKHWQPFEKSDYSNKITANNDVYCKDITSNNNGDNLKSQLDNTSNLQEVMKLRKQILIIYESYQCHYQDVLKKLKTHQYALNDQVSIQFTLHKRLVTIRLNVLLSYQLTL</sequence>